<dbReference type="Gramene" id="mRNA:HanXRQr2_Chr08g0344821">
    <property type="protein sequence ID" value="mRNA:HanXRQr2_Chr08g0344821"/>
    <property type="gene ID" value="HanXRQr2_Chr08g0344821"/>
</dbReference>
<accession>A0A9K3NDR9</accession>
<gene>
    <name evidence="1" type="ORF">HanXRQr2_Chr08g0344821</name>
</gene>
<keyword evidence="2" id="KW-1185">Reference proteome</keyword>
<dbReference type="Gene3D" id="1.25.40.10">
    <property type="entry name" value="Tetratricopeptide repeat domain"/>
    <property type="match status" value="1"/>
</dbReference>
<dbReference type="AlphaFoldDB" id="A0A9K3NDR9"/>
<protein>
    <submittedName>
        <fullName evidence="1">Tetratricopeptide-like helical domain superfamily</fullName>
    </submittedName>
</protein>
<dbReference type="GO" id="GO:0009451">
    <property type="term" value="P:RNA modification"/>
    <property type="evidence" value="ECO:0007669"/>
    <property type="project" value="InterPro"/>
</dbReference>
<dbReference type="GO" id="GO:0003723">
    <property type="term" value="F:RNA binding"/>
    <property type="evidence" value="ECO:0007669"/>
    <property type="project" value="InterPro"/>
</dbReference>
<dbReference type="PANTHER" id="PTHR47926">
    <property type="entry name" value="PENTATRICOPEPTIDE REPEAT-CONTAINING PROTEIN"/>
    <property type="match status" value="1"/>
</dbReference>
<sequence length="199" mass="22661">MDPILLSLPLKACAISFSGKRFHGYCVKTEFVSYVFVGSALMDLYMKIGKVCEGCLVNNMAYDSYTLAIALKRVLTRVCYVRVKKFAPKPKRKVFIRLRLLLILLQPCTTRQNMRCTLKKSKRKTWTTIITSYIPIGQDHKVVKAFLRMKELEVIPIPNEYTLAAVISGCANTAQIDLGQQFHGLILERIYTLVDVCNM</sequence>
<evidence type="ECO:0000313" key="2">
    <source>
        <dbReference type="Proteomes" id="UP000215914"/>
    </source>
</evidence>
<reference evidence="1" key="2">
    <citation type="submission" date="2020-06" db="EMBL/GenBank/DDBJ databases">
        <title>Helianthus annuus Genome sequencing and assembly Release 2.</title>
        <authorList>
            <person name="Gouzy J."/>
            <person name="Langlade N."/>
            <person name="Munos S."/>
        </authorList>
    </citation>
    <scope>NUCLEOTIDE SEQUENCE</scope>
    <source>
        <tissue evidence="1">Leaves</tissue>
    </source>
</reference>
<dbReference type="PANTHER" id="PTHR47926:SF347">
    <property type="entry name" value="PENTATRICOPEPTIDE REPEAT-CONTAINING PROTEIN"/>
    <property type="match status" value="1"/>
</dbReference>
<dbReference type="Proteomes" id="UP000215914">
    <property type="component" value="Unassembled WGS sequence"/>
</dbReference>
<reference evidence="1" key="1">
    <citation type="journal article" date="2017" name="Nature">
        <title>The sunflower genome provides insights into oil metabolism, flowering and Asterid evolution.</title>
        <authorList>
            <person name="Badouin H."/>
            <person name="Gouzy J."/>
            <person name="Grassa C.J."/>
            <person name="Murat F."/>
            <person name="Staton S.E."/>
            <person name="Cottret L."/>
            <person name="Lelandais-Briere C."/>
            <person name="Owens G.L."/>
            <person name="Carrere S."/>
            <person name="Mayjonade B."/>
            <person name="Legrand L."/>
            <person name="Gill N."/>
            <person name="Kane N.C."/>
            <person name="Bowers J.E."/>
            <person name="Hubner S."/>
            <person name="Bellec A."/>
            <person name="Berard A."/>
            <person name="Berges H."/>
            <person name="Blanchet N."/>
            <person name="Boniface M.C."/>
            <person name="Brunel D."/>
            <person name="Catrice O."/>
            <person name="Chaidir N."/>
            <person name="Claudel C."/>
            <person name="Donnadieu C."/>
            <person name="Faraut T."/>
            <person name="Fievet G."/>
            <person name="Helmstetter N."/>
            <person name="King M."/>
            <person name="Knapp S.J."/>
            <person name="Lai Z."/>
            <person name="Le Paslier M.C."/>
            <person name="Lippi Y."/>
            <person name="Lorenzon L."/>
            <person name="Mandel J.R."/>
            <person name="Marage G."/>
            <person name="Marchand G."/>
            <person name="Marquand E."/>
            <person name="Bret-Mestries E."/>
            <person name="Morien E."/>
            <person name="Nambeesan S."/>
            <person name="Nguyen T."/>
            <person name="Pegot-Espagnet P."/>
            <person name="Pouilly N."/>
            <person name="Raftis F."/>
            <person name="Sallet E."/>
            <person name="Schiex T."/>
            <person name="Thomas J."/>
            <person name="Vandecasteele C."/>
            <person name="Vares D."/>
            <person name="Vear F."/>
            <person name="Vautrin S."/>
            <person name="Crespi M."/>
            <person name="Mangin B."/>
            <person name="Burke J.M."/>
            <person name="Salse J."/>
            <person name="Munos S."/>
            <person name="Vincourt P."/>
            <person name="Rieseberg L.H."/>
            <person name="Langlade N.B."/>
        </authorList>
    </citation>
    <scope>NUCLEOTIDE SEQUENCE</scope>
    <source>
        <tissue evidence="1">Leaves</tissue>
    </source>
</reference>
<organism evidence="1 2">
    <name type="scientific">Helianthus annuus</name>
    <name type="common">Common sunflower</name>
    <dbReference type="NCBI Taxonomy" id="4232"/>
    <lineage>
        <taxon>Eukaryota</taxon>
        <taxon>Viridiplantae</taxon>
        <taxon>Streptophyta</taxon>
        <taxon>Embryophyta</taxon>
        <taxon>Tracheophyta</taxon>
        <taxon>Spermatophyta</taxon>
        <taxon>Magnoliopsida</taxon>
        <taxon>eudicotyledons</taxon>
        <taxon>Gunneridae</taxon>
        <taxon>Pentapetalae</taxon>
        <taxon>asterids</taxon>
        <taxon>campanulids</taxon>
        <taxon>Asterales</taxon>
        <taxon>Asteraceae</taxon>
        <taxon>Asteroideae</taxon>
        <taxon>Heliantheae alliance</taxon>
        <taxon>Heliantheae</taxon>
        <taxon>Helianthus</taxon>
    </lineage>
</organism>
<dbReference type="InterPro" id="IPR011990">
    <property type="entry name" value="TPR-like_helical_dom_sf"/>
</dbReference>
<dbReference type="EMBL" id="MNCJ02000323">
    <property type="protein sequence ID" value="KAF5795878.1"/>
    <property type="molecule type" value="Genomic_DNA"/>
</dbReference>
<proteinExistence type="predicted"/>
<dbReference type="InterPro" id="IPR046960">
    <property type="entry name" value="PPR_At4g14850-like_plant"/>
</dbReference>
<evidence type="ECO:0000313" key="1">
    <source>
        <dbReference type="EMBL" id="KAF5795878.1"/>
    </source>
</evidence>
<comment type="caution">
    <text evidence="1">The sequence shown here is derived from an EMBL/GenBank/DDBJ whole genome shotgun (WGS) entry which is preliminary data.</text>
</comment>
<name>A0A9K3NDR9_HELAN</name>